<evidence type="ECO:0000256" key="7">
    <source>
        <dbReference type="ARBA" id="ARBA00022840"/>
    </source>
</evidence>
<evidence type="ECO:0000256" key="3">
    <source>
        <dbReference type="ARBA" id="ARBA00022705"/>
    </source>
</evidence>
<dbReference type="InterPro" id="IPR027417">
    <property type="entry name" value="P-loop_NTPase"/>
</dbReference>
<evidence type="ECO:0000256" key="4">
    <source>
        <dbReference type="ARBA" id="ARBA00022741"/>
    </source>
</evidence>
<comment type="similarity">
    <text evidence="1 11">Belongs to the helicase family. DnaB subfamily.</text>
</comment>
<evidence type="ECO:0000256" key="6">
    <source>
        <dbReference type="ARBA" id="ARBA00022806"/>
    </source>
</evidence>
<dbReference type="InterPro" id="IPR007694">
    <property type="entry name" value="DNA_helicase_DnaB-like_C"/>
</dbReference>
<keyword evidence="9" id="KW-0413">Isomerase</keyword>
<keyword evidence="4 11" id="KW-0547">Nucleotide-binding</keyword>
<dbReference type="GO" id="GO:0003677">
    <property type="term" value="F:DNA binding"/>
    <property type="evidence" value="ECO:0007669"/>
    <property type="project" value="UniProtKB-UniRule"/>
</dbReference>
<feature type="domain" description="SF4 helicase" evidence="12">
    <location>
        <begin position="185"/>
        <end position="451"/>
    </location>
</feature>
<keyword evidence="13" id="KW-0934">Plastid</keyword>
<reference evidence="13" key="1">
    <citation type="journal article" date="2016" name="Curr. Genet.">
        <title>Hoarding and horizontal transfer led to an expanded gene and intron repertoire in the plastid genome of the diatom, Toxarium undulatum (Bacillariophyta).</title>
        <authorList>
            <person name="Ruck E.C."/>
            <person name="Linard S.R."/>
            <person name="Nakov T."/>
            <person name="Theriot E.C."/>
            <person name="Alverson A.J."/>
        </authorList>
    </citation>
    <scope>NUCLEOTIDE SEQUENCE</scope>
    <source>
        <strain evidence="13">ECT3802</strain>
    </source>
</reference>
<dbReference type="SMART" id="SM00382">
    <property type="entry name" value="AAA"/>
    <property type="match status" value="1"/>
</dbReference>
<dbReference type="PROSITE" id="PS51199">
    <property type="entry name" value="SF4_HELICASE"/>
    <property type="match status" value="1"/>
</dbReference>
<dbReference type="AlphaFoldDB" id="A0A1D8D9F9"/>
<accession>A0A1D8D9F9</accession>
<dbReference type="GO" id="GO:0005524">
    <property type="term" value="F:ATP binding"/>
    <property type="evidence" value="ECO:0007669"/>
    <property type="project" value="UniProtKB-UniRule"/>
</dbReference>
<dbReference type="GeneID" id="29293107"/>
<dbReference type="SUPFAM" id="SSF52540">
    <property type="entry name" value="P-loop containing nucleoside triphosphate hydrolases"/>
    <property type="match status" value="1"/>
</dbReference>
<dbReference type="Pfam" id="PF03796">
    <property type="entry name" value="DnaB_C"/>
    <property type="match status" value="1"/>
</dbReference>
<keyword evidence="2 11" id="KW-0639">Primosome</keyword>
<proteinExistence type="inferred from homology"/>
<dbReference type="FunFam" id="3.40.50.300:FF:001761">
    <property type="entry name" value="Replicative DNA helicase"/>
    <property type="match status" value="1"/>
</dbReference>
<dbReference type="GO" id="GO:0006269">
    <property type="term" value="P:DNA replication, synthesis of primer"/>
    <property type="evidence" value="ECO:0007669"/>
    <property type="project" value="UniProtKB-UniRule"/>
</dbReference>
<evidence type="ECO:0000313" key="13">
    <source>
        <dbReference type="EMBL" id="AOS86588.1"/>
    </source>
</evidence>
<dbReference type="GO" id="GO:0016887">
    <property type="term" value="F:ATP hydrolysis activity"/>
    <property type="evidence" value="ECO:0007669"/>
    <property type="project" value="RHEA"/>
</dbReference>
<dbReference type="PANTHER" id="PTHR30153">
    <property type="entry name" value="REPLICATIVE DNA HELICASE DNAB"/>
    <property type="match status" value="1"/>
</dbReference>
<comment type="function">
    <text evidence="11">The main replicative DNA helicase, it participates in initiation and elongation during chromosome replication. Travels ahead of the DNA replisome, separating dsDNA into templates for DNA synthesis. A processive ATP-dependent 5'-3' DNA helicase it has DNA-dependent ATPase activity.</text>
</comment>
<evidence type="ECO:0000256" key="5">
    <source>
        <dbReference type="ARBA" id="ARBA00022801"/>
    </source>
</evidence>
<dbReference type="NCBIfam" id="TIGR00665">
    <property type="entry name" value="DnaB"/>
    <property type="match status" value="1"/>
</dbReference>
<dbReference type="Gene3D" id="1.10.860.10">
    <property type="entry name" value="DNAb Helicase, Chain A"/>
    <property type="match status" value="1"/>
</dbReference>
<dbReference type="PANTHER" id="PTHR30153:SF2">
    <property type="entry name" value="REPLICATIVE DNA HELICASE"/>
    <property type="match status" value="1"/>
</dbReference>
<dbReference type="InterPro" id="IPR036185">
    <property type="entry name" value="DNA_heli_DnaB-like_N_sf"/>
</dbReference>
<dbReference type="EMBL" id="KX619437">
    <property type="protein sequence ID" value="AOS86588.1"/>
    <property type="molecule type" value="Genomic_DNA"/>
</dbReference>
<evidence type="ECO:0000256" key="9">
    <source>
        <dbReference type="ARBA" id="ARBA00023235"/>
    </source>
</evidence>
<sequence length="462" mass="52933">MKNSNTKTVNIIIEKYLPHNFLAEKTVLSSLLINSNAIGIAIQTLTKESFYFKNHQQIYNAILDMYSQNLPIDIITLNTYLQDKGLLNKIGGLRVLIELINQVPNLVYLEEYIRLIQDKFVRRQLIKLGYELINTNYITNISLENILQDLESQLFVITNKIKNQRISNTTELLSEIFVKLKENSIQPNLSGLASGFYDLDSLTQGFQTSDLIIIAGRPSTGKTALCLNLALNILKQSKLPVLFFSLEMSKEQLIYRLISSEAKINLINLRNGNLYRNDWLNLSKSIKNLSKLLFFIDDSPTVSTENVRATIKKIIFEHNKLGLIIIDYLQLMQNKKSKIENRVQELSQITRALKTIAREFNVPLIALSQLNRNVEVRLNKKPILSDLRESGSIEQDADLVLMLYKQNEYTIDKNNQITELIIAKQRNGPIGTIKLNFNTNYVTFSDLNSLTNDECPEPDSNW</sequence>
<dbReference type="Gene3D" id="3.40.50.300">
    <property type="entry name" value="P-loop containing nucleotide triphosphate hydrolases"/>
    <property type="match status" value="1"/>
</dbReference>
<dbReference type="RefSeq" id="YP_009308845.1">
    <property type="nucleotide sequence ID" value="NC_031425.1"/>
</dbReference>
<dbReference type="GO" id="GO:0043139">
    <property type="term" value="F:5'-3' DNA helicase activity"/>
    <property type="evidence" value="ECO:0007669"/>
    <property type="project" value="UniProtKB-EC"/>
</dbReference>
<organism evidence="13">
    <name type="scientific">Toxarium undulatum</name>
    <dbReference type="NCBI Taxonomy" id="210620"/>
    <lineage>
        <taxon>Eukaryota</taxon>
        <taxon>Sar</taxon>
        <taxon>Stramenopiles</taxon>
        <taxon>Ochrophyta</taxon>
        <taxon>Bacillariophyta</taxon>
        <taxon>Mediophyceae</taxon>
        <taxon>Toxariales</taxon>
        <taxon>Toxariaceae</taxon>
        <taxon>Toxarium</taxon>
    </lineage>
</organism>
<protein>
    <recommendedName>
        <fullName evidence="11">Replicative DNA helicase</fullName>
        <ecNumber evidence="11">5.6.2.3</ecNumber>
    </recommendedName>
</protein>
<dbReference type="Pfam" id="PF00772">
    <property type="entry name" value="DnaB"/>
    <property type="match status" value="1"/>
</dbReference>
<evidence type="ECO:0000256" key="2">
    <source>
        <dbReference type="ARBA" id="ARBA00022515"/>
    </source>
</evidence>
<dbReference type="InterPro" id="IPR007693">
    <property type="entry name" value="DNA_helicase_DnaB-like_N"/>
</dbReference>
<evidence type="ECO:0000256" key="1">
    <source>
        <dbReference type="ARBA" id="ARBA00008428"/>
    </source>
</evidence>
<dbReference type="InterPro" id="IPR003593">
    <property type="entry name" value="AAA+_ATPase"/>
</dbReference>
<name>A0A1D8D9F9_9STRA</name>
<dbReference type="GO" id="GO:0005829">
    <property type="term" value="C:cytosol"/>
    <property type="evidence" value="ECO:0007669"/>
    <property type="project" value="TreeGrafter"/>
</dbReference>
<keyword evidence="8 11" id="KW-0238">DNA-binding</keyword>
<evidence type="ECO:0000259" key="12">
    <source>
        <dbReference type="PROSITE" id="PS51199"/>
    </source>
</evidence>
<evidence type="ECO:0000256" key="10">
    <source>
        <dbReference type="ARBA" id="ARBA00048954"/>
    </source>
</evidence>
<keyword evidence="13" id="KW-0150">Chloroplast</keyword>
<keyword evidence="6 11" id="KW-0347">Helicase</keyword>
<dbReference type="InterPro" id="IPR016136">
    <property type="entry name" value="DNA_helicase_N/primase_C"/>
</dbReference>
<dbReference type="InterPro" id="IPR007692">
    <property type="entry name" value="DNA_helicase_DnaB"/>
</dbReference>
<keyword evidence="3 11" id="KW-0235">DNA replication</keyword>
<evidence type="ECO:0000256" key="8">
    <source>
        <dbReference type="ARBA" id="ARBA00023125"/>
    </source>
</evidence>
<dbReference type="CDD" id="cd00984">
    <property type="entry name" value="DnaB_C"/>
    <property type="match status" value="1"/>
</dbReference>
<dbReference type="EC" id="5.6.2.3" evidence="11"/>
<comment type="catalytic activity">
    <reaction evidence="10 11">
        <text>ATP + H2O = ADP + phosphate + H(+)</text>
        <dbReference type="Rhea" id="RHEA:13065"/>
        <dbReference type="ChEBI" id="CHEBI:15377"/>
        <dbReference type="ChEBI" id="CHEBI:15378"/>
        <dbReference type="ChEBI" id="CHEBI:30616"/>
        <dbReference type="ChEBI" id="CHEBI:43474"/>
        <dbReference type="ChEBI" id="CHEBI:456216"/>
        <dbReference type="EC" id="5.6.2.3"/>
    </reaction>
</comment>
<gene>
    <name evidence="13" type="primary">dnaB</name>
</gene>
<keyword evidence="7 11" id="KW-0067">ATP-binding</keyword>
<keyword evidence="5 11" id="KW-0378">Hydrolase</keyword>
<evidence type="ECO:0000256" key="11">
    <source>
        <dbReference type="RuleBase" id="RU362085"/>
    </source>
</evidence>
<dbReference type="SUPFAM" id="SSF48024">
    <property type="entry name" value="N-terminal domain of DnaB helicase"/>
    <property type="match status" value="1"/>
</dbReference>
<geneLocation type="chloroplast" evidence="13"/>